<reference evidence="3" key="2">
    <citation type="submission" date="2021-09" db="EMBL/GenBank/DDBJ databases">
        <authorList>
            <person name="Gilroy R."/>
        </authorList>
    </citation>
    <scope>NUCLEOTIDE SEQUENCE</scope>
    <source>
        <strain evidence="3">CHK121-7720</strain>
    </source>
</reference>
<reference evidence="3" key="1">
    <citation type="journal article" date="2021" name="PeerJ">
        <title>Extensive microbial diversity within the chicken gut microbiome revealed by metagenomics and culture.</title>
        <authorList>
            <person name="Gilroy R."/>
            <person name="Ravi A."/>
            <person name="Getino M."/>
            <person name="Pursley I."/>
            <person name="Horton D.L."/>
            <person name="Alikhan N.F."/>
            <person name="Baker D."/>
            <person name="Gharbi K."/>
            <person name="Hall N."/>
            <person name="Watson M."/>
            <person name="Adriaenssens E.M."/>
            <person name="Foster-Nyarko E."/>
            <person name="Jarju S."/>
            <person name="Secka A."/>
            <person name="Antonio M."/>
            <person name="Oren A."/>
            <person name="Chaudhuri R.R."/>
            <person name="La Ragione R."/>
            <person name="Hildebrand F."/>
            <person name="Pallen M.J."/>
        </authorList>
    </citation>
    <scope>NUCLEOTIDE SEQUENCE</scope>
    <source>
        <strain evidence="3">CHK121-7720</strain>
    </source>
</reference>
<dbReference type="RefSeq" id="WP_273305078.1">
    <property type="nucleotide sequence ID" value="NZ_DYUD01000005.1"/>
</dbReference>
<dbReference type="PANTHER" id="PTHR30041:SF8">
    <property type="entry name" value="PROTEIN YFFB"/>
    <property type="match status" value="1"/>
</dbReference>
<dbReference type="InterPro" id="IPR006660">
    <property type="entry name" value="Arsenate_reductase-like"/>
</dbReference>
<dbReference type="Pfam" id="PF03960">
    <property type="entry name" value="ArsC"/>
    <property type="match status" value="1"/>
</dbReference>
<dbReference type="NCBIfam" id="TIGR01617">
    <property type="entry name" value="arsC_related"/>
    <property type="match status" value="1"/>
</dbReference>
<dbReference type="InterPro" id="IPR036249">
    <property type="entry name" value="Thioredoxin-like_sf"/>
</dbReference>
<organism evidence="3 4">
    <name type="scientific">Barnesiella viscericola</name>
    <dbReference type="NCBI Taxonomy" id="397865"/>
    <lineage>
        <taxon>Bacteria</taxon>
        <taxon>Pseudomonadati</taxon>
        <taxon>Bacteroidota</taxon>
        <taxon>Bacteroidia</taxon>
        <taxon>Bacteroidales</taxon>
        <taxon>Barnesiellaceae</taxon>
        <taxon>Barnesiella</taxon>
    </lineage>
</organism>
<comment type="similarity">
    <text evidence="1 2">Belongs to the ArsC family.</text>
</comment>
<gene>
    <name evidence="3" type="ORF">K8U91_00605</name>
</gene>
<evidence type="ECO:0000313" key="4">
    <source>
        <dbReference type="Proteomes" id="UP000757103"/>
    </source>
</evidence>
<proteinExistence type="inferred from homology"/>
<dbReference type="AlphaFoldDB" id="A0A921MPU6"/>
<evidence type="ECO:0000256" key="2">
    <source>
        <dbReference type="PROSITE-ProRule" id="PRU01282"/>
    </source>
</evidence>
<name>A0A921MPU6_9BACT</name>
<evidence type="ECO:0000313" key="3">
    <source>
        <dbReference type="EMBL" id="HJG87962.1"/>
    </source>
</evidence>
<dbReference type="Proteomes" id="UP000757103">
    <property type="component" value="Unassembled WGS sequence"/>
</dbReference>
<accession>A0A921MPU6</accession>
<dbReference type="Gene3D" id="3.40.30.10">
    <property type="entry name" value="Glutaredoxin"/>
    <property type="match status" value="1"/>
</dbReference>
<sequence length="122" mass="14071">METLFFQYPPCSTCRKAAKWLADHHIEVTARHIVETPPSAQELSQWIARSGMPLQKFFNTSGQRYRELKLKERIPVSSPDELIALLASDGMLIKRPLLVTYTHVLVGFDPKRWEETLCPQPH</sequence>
<protein>
    <submittedName>
        <fullName evidence="3">Arsenate reductase family protein</fullName>
    </submittedName>
</protein>
<dbReference type="InterPro" id="IPR006504">
    <property type="entry name" value="Tscrpt_reg_Spx/MgsR"/>
</dbReference>
<dbReference type="PANTHER" id="PTHR30041">
    <property type="entry name" value="ARSENATE REDUCTASE"/>
    <property type="match status" value="1"/>
</dbReference>
<evidence type="ECO:0000256" key="1">
    <source>
        <dbReference type="ARBA" id="ARBA00007198"/>
    </source>
</evidence>
<dbReference type="CDD" id="cd03036">
    <property type="entry name" value="ArsC_like"/>
    <property type="match status" value="1"/>
</dbReference>
<comment type="caution">
    <text evidence="3">The sequence shown here is derived from an EMBL/GenBank/DDBJ whole genome shotgun (WGS) entry which is preliminary data.</text>
</comment>
<dbReference type="PROSITE" id="PS51353">
    <property type="entry name" value="ARSC"/>
    <property type="match status" value="1"/>
</dbReference>
<dbReference type="EMBL" id="DYUD01000005">
    <property type="protein sequence ID" value="HJG87962.1"/>
    <property type="molecule type" value="Genomic_DNA"/>
</dbReference>
<dbReference type="SUPFAM" id="SSF52833">
    <property type="entry name" value="Thioredoxin-like"/>
    <property type="match status" value="1"/>
</dbReference>